<dbReference type="FunFam" id="1.20.5.210:FF:000001">
    <property type="entry name" value="Cytochrome b-c1 complex subunit 8"/>
    <property type="match status" value="1"/>
</dbReference>
<organism evidence="14 15">
    <name type="scientific">Dibothriocephalus latus</name>
    <name type="common">Fish tapeworm</name>
    <name type="synonym">Diphyllobothrium latum</name>
    <dbReference type="NCBI Taxonomy" id="60516"/>
    <lineage>
        <taxon>Eukaryota</taxon>
        <taxon>Metazoa</taxon>
        <taxon>Spiralia</taxon>
        <taxon>Lophotrochozoa</taxon>
        <taxon>Platyhelminthes</taxon>
        <taxon>Cestoda</taxon>
        <taxon>Eucestoda</taxon>
        <taxon>Diphyllobothriidea</taxon>
        <taxon>Diphyllobothriidae</taxon>
        <taxon>Dibothriocephalus</taxon>
    </lineage>
</organism>
<evidence type="ECO:0000256" key="8">
    <source>
        <dbReference type="ARBA" id="ARBA00022982"/>
    </source>
</evidence>
<dbReference type="GO" id="GO:0005743">
    <property type="term" value="C:mitochondrial inner membrane"/>
    <property type="evidence" value="ECO:0007669"/>
    <property type="project" value="UniProtKB-SubCell"/>
</dbReference>
<keyword evidence="9 13" id="KW-1133">Transmembrane helix</keyword>
<dbReference type="OrthoDB" id="6683853at2759"/>
<evidence type="ECO:0000256" key="4">
    <source>
        <dbReference type="ARBA" id="ARBA00022448"/>
    </source>
</evidence>
<keyword evidence="10 13" id="KW-0496">Mitochondrion</keyword>
<comment type="subcellular location">
    <subcellularLocation>
        <location evidence="1 13">Mitochondrion inner membrane</location>
        <topology evidence="1 13">Single-pass membrane protein</topology>
    </subcellularLocation>
</comment>
<keyword evidence="5 13" id="KW-0679">Respiratory chain</keyword>
<proteinExistence type="inferred from homology"/>
<evidence type="ECO:0000256" key="5">
    <source>
        <dbReference type="ARBA" id="ARBA00022660"/>
    </source>
</evidence>
<evidence type="ECO:0000256" key="10">
    <source>
        <dbReference type="ARBA" id="ARBA00023128"/>
    </source>
</evidence>
<evidence type="ECO:0000256" key="1">
    <source>
        <dbReference type="ARBA" id="ARBA00004434"/>
    </source>
</evidence>
<comment type="similarity">
    <text evidence="2 13">Belongs to the UQCRQ/QCR8 family.</text>
</comment>
<dbReference type="Gene3D" id="1.20.5.210">
    <property type="entry name" value="Cytochrome b-c1 complex subunit 8"/>
    <property type="match status" value="1"/>
</dbReference>
<dbReference type="Proteomes" id="UP000281553">
    <property type="component" value="Unassembled WGS sequence"/>
</dbReference>
<keyword evidence="11 13" id="KW-0472">Membrane</keyword>
<comment type="function">
    <text evidence="13">Component of the ubiquinol-cytochrome c oxidoreductase, a multisubunit transmembrane complex that is part of the mitochondrial electron transport chain which drives oxidative phosphorylation. The complex plays an important role in the uptake of multiple carbon sources present in different host niches.</text>
</comment>
<evidence type="ECO:0000256" key="11">
    <source>
        <dbReference type="ARBA" id="ARBA00023136"/>
    </source>
</evidence>
<keyword evidence="7 13" id="KW-0999">Mitochondrion inner membrane</keyword>
<sequence>MKFGELHYRRGVIQYSISPYEVNAFAGFFSKGIPNLMRRFKEKFFIVAPPFVIAYTVLQWAGYENARTKRKAYHQEHQE</sequence>
<dbReference type="SUPFAM" id="SSF81508">
    <property type="entry name" value="Ubiquinone-binding protein QP-C of cytochrome bc1 complex (Ubiquinol-cytochrome c reductase)"/>
    <property type="match status" value="1"/>
</dbReference>
<feature type="transmembrane region" description="Helical" evidence="13">
    <location>
        <begin position="44"/>
        <end position="63"/>
    </location>
</feature>
<evidence type="ECO:0000256" key="9">
    <source>
        <dbReference type="ARBA" id="ARBA00022989"/>
    </source>
</evidence>
<evidence type="ECO:0000256" key="2">
    <source>
        <dbReference type="ARBA" id="ARBA00007668"/>
    </source>
</evidence>
<dbReference type="GO" id="GO:0006122">
    <property type="term" value="P:mitochondrial electron transport, ubiquinol to cytochrome c"/>
    <property type="evidence" value="ECO:0007669"/>
    <property type="project" value="UniProtKB-UniRule"/>
</dbReference>
<evidence type="ECO:0000256" key="13">
    <source>
        <dbReference type="RuleBase" id="RU368118"/>
    </source>
</evidence>
<evidence type="ECO:0000256" key="7">
    <source>
        <dbReference type="ARBA" id="ARBA00022792"/>
    </source>
</evidence>
<dbReference type="Pfam" id="PF02939">
    <property type="entry name" value="UcrQ"/>
    <property type="match status" value="1"/>
</dbReference>
<dbReference type="EMBL" id="UYRU01042581">
    <property type="protein sequence ID" value="VDK76441.1"/>
    <property type="molecule type" value="Genomic_DNA"/>
</dbReference>
<dbReference type="PANTHER" id="PTHR12119">
    <property type="entry name" value="UBIQUINOL-CYTOCHROME C REDUCTASE COMPLEX UBIQUINONE-BINDING PROTEIN QP-C"/>
    <property type="match status" value="1"/>
</dbReference>
<keyword evidence="6 13" id="KW-0812">Transmembrane</keyword>
<comment type="subunit">
    <text evidence="12 13">Component of the ubiquinol-cytochrome c oxidoreductase (cytochrome b-c1 complex, complex III, CIII), a multisubunit enzyme composed of 11 subunits. The complex is composed of 3 respiratory subunits cytochrome b, cytochrome c1 and Rieske protein UQCRFS1, 2 core protein subunits UQCRC1/QCR1 and UQCRC2/QCR2, and 6 low-molecular weight protein subunits UQCRH/QCR6, UQCRB/QCR7, UQCRQ/QCR8, UQCR10/QCR9, UQCR11/QCR10 and subunit 9, the cleavage product of Rieske protein UQCRFS1. The complex exists as an obligatory dimer and forms supercomplexes (SCs) in the inner mitochondrial membrane with NADH-ubiquinone oxidoreductase (complex I, CI) and cytochrome c oxidase (complex IV, CIV), resulting in different assemblies (supercomplex SCI(1)III(2)IV(1) and megacomplex MCI(2)III(2)IV(2)). Interacts with UQCC6.</text>
</comment>
<dbReference type="InterPro" id="IPR004205">
    <property type="entry name" value="Cyt_bc1_su8"/>
</dbReference>
<dbReference type="InterPro" id="IPR036642">
    <property type="entry name" value="Cyt_bc1_su8_sf"/>
</dbReference>
<evidence type="ECO:0000256" key="12">
    <source>
        <dbReference type="ARBA" id="ARBA00047105"/>
    </source>
</evidence>
<evidence type="ECO:0000256" key="3">
    <source>
        <dbReference type="ARBA" id="ARBA00016324"/>
    </source>
</evidence>
<keyword evidence="15" id="KW-1185">Reference proteome</keyword>
<dbReference type="GO" id="GO:0045275">
    <property type="term" value="C:respiratory chain complex III"/>
    <property type="evidence" value="ECO:0007669"/>
    <property type="project" value="UniProtKB-UniRule"/>
</dbReference>
<evidence type="ECO:0000313" key="15">
    <source>
        <dbReference type="Proteomes" id="UP000281553"/>
    </source>
</evidence>
<gene>
    <name evidence="14" type="ORF">DILT_LOCUS2752</name>
</gene>
<accession>A0A3P6UGM9</accession>
<evidence type="ECO:0000256" key="6">
    <source>
        <dbReference type="ARBA" id="ARBA00022692"/>
    </source>
</evidence>
<protein>
    <recommendedName>
        <fullName evidence="3 13">Cytochrome b-c1 complex subunit 8</fullName>
    </recommendedName>
    <alternativeName>
        <fullName evidence="13">Complex III subunit 8</fullName>
    </alternativeName>
</protein>
<keyword evidence="4 13" id="KW-0813">Transport</keyword>
<name>A0A3P6UGM9_DIBLA</name>
<reference evidence="14 15" key="1">
    <citation type="submission" date="2018-11" db="EMBL/GenBank/DDBJ databases">
        <authorList>
            <consortium name="Pathogen Informatics"/>
        </authorList>
    </citation>
    <scope>NUCLEOTIDE SEQUENCE [LARGE SCALE GENOMIC DNA]</scope>
</reference>
<dbReference type="PANTHER" id="PTHR12119:SF2">
    <property type="entry name" value="CYTOCHROME B-C1 COMPLEX SUBUNIT 8"/>
    <property type="match status" value="1"/>
</dbReference>
<evidence type="ECO:0000313" key="14">
    <source>
        <dbReference type="EMBL" id="VDK76441.1"/>
    </source>
</evidence>
<dbReference type="AlphaFoldDB" id="A0A3P6UGM9"/>
<keyword evidence="8 13" id="KW-0249">Electron transport</keyword>